<dbReference type="HOGENOM" id="CLU_284268_0_0_1"/>
<feature type="domain" description="VOC" evidence="3">
    <location>
        <begin position="195"/>
        <end position="322"/>
    </location>
</feature>
<dbReference type="SUPFAM" id="SSF54593">
    <property type="entry name" value="Glyoxalase/Bleomycin resistance protein/Dihydroxybiphenyl dioxygenase"/>
    <property type="match status" value="1"/>
</dbReference>
<comment type="similarity">
    <text evidence="1">Belongs to the ATP-dependent AMP-binding enzyme family.</text>
</comment>
<dbReference type="InterPro" id="IPR005914">
    <property type="entry name" value="Acac_CoA_synth"/>
</dbReference>
<dbReference type="GO" id="GO:0030729">
    <property type="term" value="F:acetoacetate-CoA ligase activity"/>
    <property type="evidence" value="ECO:0007669"/>
    <property type="project" value="InterPro"/>
</dbReference>
<dbReference type="SUPFAM" id="SSF56801">
    <property type="entry name" value="Acetyl-CoA synthetase-like"/>
    <property type="match status" value="1"/>
</dbReference>
<dbReference type="InterPro" id="IPR037523">
    <property type="entry name" value="VOC_core"/>
</dbReference>
<dbReference type="PANTHER" id="PTHR42921">
    <property type="entry name" value="ACETOACETYL-COA SYNTHETASE"/>
    <property type="match status" value="1"/>
</dbReference>
<reference evidence="5" key="1">
    <citation type="journal article" date="2014" name="Genome Announc.">
        <title>Draft genome sequence of the formaldehyde-resistant fungus Byssochlamys spectabilis No. 5 (anamorph Paecilomyces variotii No. 5) (NBRC109023).</title>
        <authorList>
            <person name="Oka T."/>
            <person name="Ekino K."/>
            <person name="Fukuda K."/>
            <person name="Nomura Y."/>
        </authorList>
    </citation>
    <scope>NUCLEOTIDE SEQUENCE [LARGE SCALE GENOMIC DNA]</scope>
    <source>
        <strain evidence="5">No. 5 / NBRC 109023</strain>
    </source>
</reference>
<dbReference type="InParanoid" id="V5FHP1"/>
<dbReference type="PROSITE" id="PS51819">
    <property type="entry name" value="VOC"/>
    <property type="match status" value="1"/>
</dbReference>
<dbReference type="PROSITE" id="PS00455">
    <property type="entry name" value="AMP_BINDING"/>
    <property type="match status" value="1"/>
</dbReference>
<organism evidence="4 5">
    <name type="scientific">Byssochlamys spectabilis (strain No. 5 / NBRC 109023)</name>
    <name type="common">Paecilomyces variotii</name>
    <dbReference type="NCBI Taxonomy" id="1356009"/>
    <lineage>
        <taxon>Eukaryota</taxon>
        <taxon>Fungi</taxon>
        <taxon>Dikarya</taxon>
        <taxon>Ascomycota</taxon>
        <taxon>Pezizomycotina</taxon>
        <taxon>Eurotiomycetes</taxon>
        <taxon>Eurotiomycetidae</taxon>
        <taxon>Eurotiales</taxon>
        <taxon>Thermoascaceae</taxon>
        <taxon>Paecilomyces</taxon>
    </lineage>
</organism>
<dbReference type="Pfam" id="PF16177">
    <property type="entry name" value="ACAS_N"/>
    <property type="match status" value="1"/>
</dbReference>
<dbReference type="NCBIfam" id="NF002937">
    <property type="entry name" value="PRK03584.1"/>
    <property type="match status" value="1"/>
</dbReference>
<feature type="compositionally biased region" description="Polar residues" evidence="2">
    <location>
        <begin position="1"/>
        <end position="10"/>
    </location>
</feature>
<dbReference type="InterPro" id="IPR032387">
    <property type="entry name" value="ACAS_N"/>
</dbReference>
<feature type="compositionally biased region" description="Basic and acidic residues" evidence="2">
    <location>
        <begin position="13"/>
        <end position="25"/>
    </location>
</feature>
<evidence type="ECO:0000313" key="5">
    <source>
        <dbReference type="Proteomes" id="UP000018001"/>
    </source>
</evidence>
<dbReference type="Gene3D" id="3.30.300.30">
    <property type="match status" value="1"/>
</dbReference>
<evidence type="ECO:0000259" key="3">
    <source>
        <dbReference type="PROSITE" id="PS51819"/>
    </source>
</evidence>
<dbReference type="FunFam" id="3.10.180.10:FF:000034">
    <property type="entry name" value="Glyoxalase/Bleomycin resistance protein/Dihydroxybiphenyl dioxygenase"/>
    <property type="match status" value="1"/>
</dbReference>
<evidence type="ECO:0000256" key="2">
    <source>
        <dbReference type="SAM" id="MobiDB-lite"/>
    </source>
</evidence>
<dbReference type="eggNOG" id="KOG1175">
    <property type="taxonomic scope" value="Eukaryota"/>
</dbReference>
<evidence type="ECO:0000313" key="4">
    <source>
        <dbReference type="EMBL" id="GAD97249.1"/>
    </source>
</evidence>
<dbReference type="InterPro" id="IPR042099">
    <property type="entry name" value="ANL_N_sf"/>
</dbReference>
<name>V5FHP1_BYSSN</name>
<evidence type="ECO:0000256" key="1">
    <source>
        <dbReference type="ARBA" id="ARBA00006432"/>
    </source>
</evidence>
<dbReference type="Proteomes" id="UP000018001">
    <property type="component" value="Unassembled WGS sequence"/>
</dbReference>
<feature type="region of interest" description="Disordered" evidence="2">
    <location>
        <begin position="1"/>
        <end position="32"/>
    </location>
</feature>
<dbReference type="InterPro" id="IPR045851">
    <property type="entry name" value="AMP-bd_C_sf"/>
</dbReference>
<protein>
    <submittedName>
        <fullName evidence="4">Acetoacetyl-CoA synthase</fullName>
    </submittedName>
</protein>
<dbReference type="NCBIfam" id="TIGR01217">
    <property type="entry name" value="ac_ac_CoA_syn"/>
    <property type="match status" value="1"/>
</dbReference>
<dbReference type="OrthoDB" id="10253869at2759"/>
<accession>V5FHP1</accession>
<proteinExistence type="inferred from homology"/>
<dbReference type="InterPro" id="IPR029068">
    <property type="entry name" value="Glyas_Bleomycin-R_OHBP_Dase"/>
</dbReference>
<dbReference type="AlphaFoldDB" id="V5FHP1"/>
<comment type="caution">
    <text evidence="4">The sequence shown here is derived from an EMBL/GenBank/DDBJ whole genome shotgun (WGS) entry which is preliminary data.</text>
</comment>
<dbReference type="PANTHER" id="PTHR42921:SF4">
    <property type="entry name" value="ACETOACETYL-COA SYNTHASE (AFU_ORTHOLOGUE AFUA_8G04770)"/>
    <property type="match status" value="1"/>
</dbReference>
<dbReference type="GO" id="GO:0006629">
    <property type="term" value="P:lipid metabolic process"/>
    <property type="evidence" value="ECO:0007669"/>
    <property type="project" value="InterPro"/>
</dbReference>
<dbReference type="CDD" id="cd07267">
    <property type="entry name" value="THT_Oxygenase_N"/>
    <property type="match status" value="1"/>
</dbReference>
<dbReference type="Gene3D" id="3.40.50.12780">
    <property type="entry name" value="N-terminal domain of ligase-like"/>
    <property type="match status" value="1"/>
</dbReference>
<sequence length="1093" mass="122136">MSPPTVSANRGRTLPDTEAMGKDQESQSSWLQKRNIPVDARINLKKLSHVRYQHPDLGEIHQFMLDFGLQVAHQTDEQIWYRGYGPDHYVYYAQKGPRKFLGGAFEAASLEDFERAAALPNAGPVQELEHAPGAGSLVTITDPEGFPFNVIYNQEPINPSREQPSREKIVLNFPSEKPRVRKFNRFEPGPAAVYKLGHFGLSTQAFESQLQFYTSTFNIVPTDFVCVEQDGQRVPVTVFMHLDLGKEPVDHHAFFLGANPKASHVHHCSFEVYDYDTQQLGHQWLVEKGYRPAWGVGRHVLGSQIFDYWWDVSGNMVEHYADGDLVNAETPIGYVPAGPDSLAIWGPKVPAAFLESRITDTYPSYIPRTLPISPGSPAIRRDFLFPEHQLVTSFNLTQSMAAQDTPRMLWKHADPESTHMGRFRRALEQHIGKQFKGYHDLYDFSITQPMIFWDFCWKNFNLIHEGNYTAVVNQSARMDSIPRWFTGIRLNFAENLLFSASPNGPSTRGKEDGKIAVVEVREGISESPVSLTWRELRTRTGCLLQAMKANGVQKGDRIAVCASNSIDTLLVFLASTALGAIFSSSSTDMGVKGILDRLVQIKPRFLFMDDQAVYNGKTIDLRSKMEAVVNGMHSVQEFRGLVSQPRFASRPLDISQIPKAQLLGDFLAKSSDEQLEFTRIPFCDPFLIVYSSGTTGQPKCIAHSVGGVLVNAYKEGHLHSELDESSTTLQYTTTGWIMYLSAIQSLLFGSRVILYDGSPFMPRLESLIQLAEQQRVTHFGTSPRYMYELQRANVHPRKIADLSSLKIVTSTGMVLPDALFEWFYDQGFPPHVRLNNISGGTDLAGCFGVGNSLLPVYVGGCAGMSLGIPVDVYDASIEGAGAKGKSVEVGVAGELVATAAFPNMPACFWGPDGHKRYHDAYFARFDNVWTHGDFVSIHPVTRQLFFHGRADGVLNPSGVRFGSSEIYQVLEAEFPDEITDSICVGQRRPQDTDERVMLFLLLKSGTTFTPELVARVKVAIRQKLSSRHVPSFIFETPEIPVTVNGKKVELPVKQIVSGKRIKPSGTLLNPGCLEYYYQFAEDERLITTRESKL</sequence>
<dbReference type="InterPro" id="IPR000873">
    <property type="entry name" value="AMP-dep_synth/lig_dom"/>
</dbReference>
<dbReference type="InterPro" id="IPR020845">
    <property type="entry name" value="AMP-binding_CS"/>
</dbReference>
<keyword evidence="5" id="KW-1185">Reference proteome</keyword>
<dbReference type="Gene3D" id="3.10.180.10">
    <property type="entry name" value="2,3-Dihydroxybiphenyl 1,2-Dioxygenase, domain 1"/>
    <property type="match status" value="2"/>
</dbReference>
<dbReference type="CDD" id="cd07257">
    <property type="entry name" value="THT_oxygenase_C"/>
    <property type="match status" value="1"/>
</dbReference>
<dbReference type="Pfam" id="PF00501">
    <property type="entry name" value="AMP-binding"/>
    <property type="match status" value="1"/>
</dbReference>
<dbReference type="EMBL" id="BAUL01000191">
    <property type="protein sequence ID" value="GAD97249.1"/>
    <property type="molecule type" value="Genomic_DNA"/>
</dbReference>
<gene>
    <name evidence="4" type="ORF">PVAR5_5922</name>
</gene>